<dbReference type="EMBL" id="SRXT01000002">
    <property type="protein sequence ID" value="TGX54763.1"/>
    <property type="molecule type" value="Genomic_DNA"/>
</dbReference>
<dbReference type="Proteomes" id="UP000306147">
    <property type="component" value="Unassembled WGS sequence"/>
</dbReference>
<comment type="caution">
    <text evidence="1">The sequence shown here is derived from an EMBL/GenBank/DDBJ whole genome shotgun (WGS) entry which is preliminary data.</text>
</comment>
<accession>A0A4S1XGC3</accession>
<evidence type="ECO:0000313" key="2">
    <source>
        <dbReference type="Proteomes" id="UP000306147"/>
    </source>
</evidence>
<organism evidence="1 2">
    <name type="scientific">Sphingomonas gei</name>
    <dbReference type="NCBI Taxonomy" id="1395960"/>
    <lineage>
        <taxon>Bacteria</taxon>
        <taxon>Pseudomonadati</taxon>
        <taxon>Pseudomonadota</taxon>
        <taxon>Alphaproteobacteria</taxon>
        <taxon>Sphingomonadales</taxon>
        <taxon>Sphingomonadaceae</taxon>
        <taxon>Sphingomonas</taxon>
    </lineage>
</organism>
<name>A0A4S1XGC3_9SPHN</name>
<gene>
    <name evidence="1" type="ORF">E5A73_04715</name>
</gene>
<dbReference type="AlphaFoldDB" id="A0A4S1XGC3"/>
<proteinExistence type="predicted"/>
<dbReference type="OrthoDB" id="7582980at2"/>
<protein>
    <submittedName>
        <fullName evidence="1">Phage tail assembly chaperone</fullName>
    </submittedName>
</protein>
<dbReference type="RefSeq" id="WP_135962659.1">
    <property type="nucleotide sequence ID" value="NZ_SRXT01000002.1"/>
</dbReference>
<keyword evidence="2" id="KW-1185">Reference proteome</keyword>
<dbReference type="Pfam" id="PF09550">
    <property type="entry name" value="Phage_TAC_6"/>
    <property type="match status" value="1"/>
</dbReference>
<sequence length="63" mass="6590">MTFVDAALRLAGVSGLAFGWTPDIFWNATPAELGALVQALVGETMAPPAASDITRLKELFPDG</sequence>
<evidence type="ECO:0000313" key="1">
    <source>
        <dbReference type="EMBL" id="TGX54763.1"/>
    </source>
</evidence>
<reference evidence="1 2" key="1">
    <citation type="submission" date="2019-04" db="EMBL/GenBank/DDBJ databases">
        <title>Sphingomonas psychrotolerans sp. nov., isolated from soil in the Tianshan Mountains, Xinjiang, China.</title>
        <authorList>
            <person name="Luo Y."/>
            <person name="Sheng H."/>
        </authorList>
    </citation>
    <scope>NUCLEOTIDE SEQUENCE [LARGE SCALE GENOMIC DNA]</scope>
    <source>
        <strain evidence="1 2">ZFGT-11</strain>
    </source>
</reference>
<dbReference type="InterPro" id="IPR019056">
    <property type="entry name" value="Phage_TAC_6"/>
</dbReference>